<feature type="compositionally biased region" description="Polar residues" evidence="6">
    <location>
        <begin position="467"/>
        <end position="480"/>
    </location>
</feature>
<evidence type="ECO:0000256" key="4">
    <source>
        <dbReference type="PROSITE-ProRule" id="PRU00192"/>
    </source>
</evidence>
<feature type="compositionally biased region" description="Basic residues" evidence="6">
    <location>
        <begin position="1396"/>
        <end position="1410"/>
    </location>
</feature>
<sequence>MRLVNEKAKMQPQLSDLALFAALAICCLPTLTWAALSDKRLCADPKCEQIISTGIAKISYATGGDGLISFKINSPIRVLSKSAGSNMQLWGVDINGRRGYANKDFIMEKKVLIRDKDLKFEVPVLGPGSPPVESVETPLQPVLNASESSDDLATTTTSSLDVTVDSIVVEQDKLKDQQVPDPTASSKAPVQLVEGTVLPLEVLPAVTETTIVPEKTEEPLEVTKSESASAAVDTKEPQASTSESSKPQEVSTEELPAVEAQKPSPLLQAINAELEDTEDFDYGDDEAGEDDNDDDDDFKQNTEDNKSISEKANDKKSINDSIEVNPLSVEQKNATDQLEGAKKEAEAKQVEVEVPAKEEVKPLVPTNSETPLPTESLNEATTEKQTEVKEAPKAEQDAVVESKPLDPVSVGYITEKVTETPLPNVKDDVKEETATLSAEIQAEPAKDNTAEPAKDNTAEPVVAQSKEGAQSDSVTSSTVSAIEEAFPNAEPVGLPPLLEKKNFENPNDYYKQLQEQQQKQKLIAEAELQKKLQEDEEQQKKLQEEADQQKRLLEEAEQQKRLQEEAEQQKRLQEEAEQLKRLQEEAEQQKRLQEEEEEQRRLQELAEQQQRSSEEAEQQLRVQEDDLQQLNDSVDTQSNEVFDNPNDYYKDQQTEQHHHHQHHHNPTESAYNNPSSAEQTTPTPDTESPYGAVHEESTQASPTDFERAGVGSVEPVALPATSSPASEVPVKEDGVGGGLFATIVDTVNNFIGKEPQAGPSDNSDELQRILYPGIAEVASSQKKPEDPAPVDVDGYCARYQTSDEHCHRSISLENFAEVMAAKLVDNSRLSMCLVIAAASSLFFIFVYYCFCNSSQEGELLAKLNHLERSLLVSQKENLIIKHELTTTRTKLASIEDNSFGSNDMVADLKKQLESELYEKAKLQEQVSSLERDLDNAAEAGLELNKMLSEVLSSQNGDEAFMNTVDELQRQLNDQEKIIIEINSSLAEKSRENSELQYSFTEATARLTSELKALQEDNYELDMEKSKLQSRLEEIQAETELELAKALEARNYEMQKLQNQILDLTAKWEREHGDLQTSLAKIEALEDCLKAVKKDANLNIQELITSAKTRGELNAAHKKFVELQAKVEQEVAHKQRLESQLQQSSSDVEQLKQDFNQSERDKLEAQTRLEVLSGYFREKENELKKELSLQETKWLQHQGENASTVETQTLMKNEIQTLKSQNDELRAEIEAQIASHKAQMGTLENRAHESWLAARQSERRCEEALAEAAGLRRKLTTMASGGGVAGDPGVMEAIVANGAPVLGAELKTAPSPLPLPGSPLLNMPNPLPFLAAPFSPFMGLPPPFLPPTGAGGARPPPLGRMRSPPPSSRGDRDRDRYSDYSDYDDYDDDDEDERGVDHRRRHSGSWGRRHRDSYNHSPRTYRSLSPSDSRYNYNDTETDFSPPPSPPPISSGRSANSRPYSEV</sequence>
<reference evidence="8 9" key="1">
    <citation type="submission" date="2025-05" db="UniProtKB">
        <authorList>
            <consortium name="RefSeq"/>
        </authorList>
    </citation>
    <scope>IDENTIFICATION</scope>
</reference>
<feature type="compositionally biased region" description="Polar residues" evidence="6">
    <location>
        <begin position="1451"/>
        <end position="1462"/>
    </location>
</feature>
<evidence type="ECO:0000256" key="6">
    <source>
        <dbReference type="SAM" id="MobiDB-lite"/>
    </source>
</evidence>
<evidence type="ECO:0000256" key="3">
    <source>
        <dbReference type="ARBA" id="ARBA00023054"/>
    </source>
</evidence>
<dbReference type="InterPro" id="IPR051500">
    <property type="entry name" value="cTAGE_MIA/OTOR"/>
</dbReference>
<evidence type="ECO:0000313" key="9">
    <source>
        <dbReference type="RefSeq" id="XP_016943097.3"/>
    </source>
</evidence>
<feature type="compositionally biased region" description="Polar residues" evidence="6">
    <location>
        <begin position="365"/>
        <end position="380"/>
    </location>
</feature>
<feature type="compositionally biased region" description="Polar residues" evidence="6">
    <location>
        <begin position="237"/>
        <end position="250"/>
    </location>
</feature>
<feature type="compositionally biased region" description="Basic and acidic residues" evidence="6">
    <location>
        <begin position="532"/>
        <end position="604"/>
    </location>
</feature>
<organism evidence="8 9">
    <name type="scientific">Drosophila suzukii</name>
    <name type="common">Spotted-wing drosophila fruit fly</name>
    <dbReference type="NCBI Taxonomy" id="28584"/>
    <lineage>
        <taxon>Eukaryota</taxon>
        <taxon>Metazoa</taxon>
        <taxon>Ecdysozoa</taxon>
        <taxon>Arthropoda</taxon>
        <taxon>Hexapoda</taxon>
        <taxon>Insecta</taxon>
        <taxon>Pterygota</taxon>
        <taxon>Neoptera</taxon>
        <taxon>Endopterygota</taxon>
        <taxon>Diptera</taxon>
        <taxon>Brachycera</taxon>
        <taxon>Muscomorpha</taxon>
        <taxon>Ephydroidea</taxon>
        <taxon>Drosophilidae</taxon>
        <taxon>Drosophila</taxon>
        <taxon>Sophophora</taxon>
    </lineage>
</organism>
<feature type="compositionally biased region" description="Basic and acidic residues" evidence="6">
    <location>
        <begin position="298"/>
        <end position="318"/>
    </location>
</feature>
<feature type="compositionally biased region" description="Basic and acidic residues" evidence="6">
    <location>
        <begin position="1368"/>
        <end position="1378"/>
    </location>
</feature>
<feature type="compositionally biased region" description="Basic and acidic residues" evidence="6">
    <location>
        <begin position="381"/>
        <end position="396"/>
    </location>
</feature>
<dbReference type="InterPro" id="IPR001452">
    <property type="entry name" value="SH3_domain"/>
</dbReference>
<dbReference type="Proteomes" id="UP001652628">
    <property type="component" value="Chromosome 2L"/>
</dbReference>
<dbReference type="GO" id="GO:0035459">
    <property type="term" value="P:vesicle cargo loading"/>
    <property type="evidence" value="ECO:0007669"/>
    <property type="project" value="TreeGrafter"/>
</dbReference>
<feature type="region of interest" description="Disordered" evidence="6">
    <location>
        <begin position="532"/>
        <end position="705"/>
    </location>
</feature>
<evidence type="ECO:0000259" key="7">
    <source>
        <dbReference type="PROSITE" id="PS50002"/>
    </source>
</evidence>
<feature type="compositionally biased region" description="Polar residues" evidence="6">
    <location>
        <begin position="1414"/>
        <end position="1434"/>
    </location>
</feature>
<feature type="coiled-coil region" evidence="5">
    <location>
        <begin position="1010"/>
        <end position="1066"/>
    </location>
</feature>
<dbReference type="GeneID" id="108019707"/>
<dbReference type="PROSITE" id="PS50002">
    <property type="entry name" value="SH3"/>
    <property type="match status" value="1"/>
</dbReference>
<feature type="coiled-coil region" evidence="5">
    <location>
        <begin position="1207"/>
        <end position="1273"/>
    </location>
</feature>
<proteinExistence type="predicted"/>
<protein>
    <submittedName>
        <fullName evidence="9 10">Transport and Golgi organization protein 1</fullName>
    </submittedName>
</protein>
<dbReference type="GO" id="GO:0070971">
    <property type="term" value="C:endoplasmic reticulum exit site"/>
    <property type="evidence" value="ECO:0007669"/>
    <property type="project" value="TreeGrafter"/>
</dbReference>
<feature type="compositionally biased region" description="Acidic residues" evidence="6">
    <location>
        <begin position="273"/>
        <end position="297"/>
    </location>
</feature>
<dbReference type="GO" id="GO:0006888">
    <property type="term" value="P:endoplasmic reticulum to Golgi vesicle-mediated transport"/>
    <property type="evidence" value="ECO:0007669"/>
    <property type="project" value="TreeGrafter"/>
</dbReference>
<keyword evidence="1 4" id="KW-0728">SH3 domain</keyword>
<dbReference type="PANTHER" id="PTHR23158:SF33">
    <property type="entry name" value="TRANSPORT AND GOLGI ORGANIZATION PROTEIN 1"/>
    <property type="match status" value="1"/>
</dbReference>
<accession>A0AB39ZTT0</accession>
<evidence type="ECO:0000256" key="1">
    <source>
        <dbReference type="ARBA" id="ARBA00022443"/>
    </source>
</evidence>
<feature type="compositionally biased region" description="Basic and acidic residues" evidence="6">
    <location>
        <begin position="444"/>
        <end position="457"/>
    </location>
</feature>
<feature type="compositionally biased region" description="Pro residues" evidence="6">
    <location>
        <begin position="1353"/>
        <end position="1366"/>
    </location>
</feature>
<dbReference type="PANTHER" id="PTHR23158">
    <property type="entry name" value="MELANOMA INHIBITORY ACTIVITY-RELATED"/>
    <property type="match status" value="1"/>
</dbReference>
<feature type="domain" description="SH3" evidence="7">
    <location>
        <begin position="49"/>
        <end position="111"/>
    </location>
</feature>
<feature type="coiled-coil region" evidence="5">
    <location>
        <begin position="905"/>
        <end position="939"/>
    </location>
</feature>
<keyword evidence="8" id="KW-1185">Reference proteome</keyword>
<feature type="compositionally biased region" description="Polar residues" evidence="6">
    <location>
        <begin position="667"/>
        <end position="686"/>
    </location>
</feature>
<feature type="compositionally biased region" description="Basic and acidic residues" evidence="6">
    <location>
        <begin position="214"/>
        <end position="224"/>
    </location>
</feature>
<feature type="region of interest" description="Disordered" evidence="6">
    <location>
        <begin position="1344"/>
        <end position="1462"/>
    </location>
</feature>
<feature type="region of interest" description="Disordered" evidence="6">
    <location>
        <begin position="209"/>
        <end position="404"/>
    </location>
</feature>
<feature type="compositionally biased region" description="Polar residues" evidence="6">
    <location>
        <begin position="628"/>
        <end position="641"/>
    </location>
</feature>
<dbReference type="Gene3D" id="2.30.30.40">
    <property type="entry name" value="SH3 Domains"/>
    <property type="match status" value="1"/>
</dbReference>
<gene>
    <name evidence="9 10" type="primary">Tango1</name>
</gene>
<name>A0AB39ZTT0_DROSZ</name>
<dbReference type="GO" id="GO:0009306">
    <property type="term" value="P:protein secretion"/>
    <property type="evidence" value="ECO:0007669"/>
    <property type="project" value="TreeGrafter"/>
</dbReference>
<dbReference type="RefSeq" id="XP_016943097.3">
    <property type="nucleotide sequence ID" value="XM_017087608.4"/>
</dbReference>
<keyword evidence="3 5" id="KW-0175">Coiled coil</keyword>
<feature type="compositionally biased region" description="Low complexity" evidence="6">
    <location>
        <begin position="511"/>
        <end position="520"/>
    </location>
</feature>
<evidence type="ECO:0000256" key="2">
    <source>
        <dbReference type="ARBA" id="ARBA00022729"/>
    </source>
</evidence>
<dbReference type="GO" id="GO:0005789">
    <property type="term" value="C:endoplasmic reticulum membrane"/>
    <property type="evidence" value="ECO:0007669"/>
    <property type="project" value="TreeGrafter"/>
</dbReference>
<feature type="compositionally biased region" description="Basic and acidic residues" evidence="6">
    <location>
        <begin position="1148"/>
        <end position="1158"/>
    </location>
</feature>
<keyword evidence="2" id="KW-0732">Signal</keyword>
<feature type="compositionally biased region" description="Acidic residues" evidence="6">
    <location>
        <begin position="1380"/>
        <end position="1393"/>
    </location>
</feature>
<feature type="compositionally biased region" description="Basic and acidic residues" evidence="6">
    <location>
        <begin position="339"/>
        <end position="361"/>
    </location>
</feature>
<evidence type="ECO:0000313" key="10">
    <source>
        <dbReference type="RefSeq" id="XP_016943105.3"/>
    </source>
</evidence>
<evidence type="ECO:0000313" key="8">
    <source>
        <dbReference type="Proteomes" id="UP001652628"/>
    </source>
</evidence>
<evidence type="ECO:0000256" key="5">
    <source>
        <dbReference type="SAM" id="Coils"/>
    </source>
</evidence>
<feature type="compositionally biased region" description="Low complexity" evidence="6">
    <location>
        <begin position="1138"/>
        <end position="1147"/>
    </location>
</feature>
<feature type="region of interest" description="Disordered" evidence="6">
    <location>
        <begin position="421"/>
        <end position="520"/>
    </location>
</feature>
<feature type="region of interest" description="Disordered" evidence="6">
    <location>
        <begin position="1138"/>
        <end position="1158"/>
    </location>
</feature>
<dbReference type="RefSeq" id="XP_016943105.3">
    <property type="nucleotide sequence ID" value="XM_017087616.4"/>
</dbReference>